<dbReference type="SUPFAM" id="SSF88697">
    <property type="entry name" value="PUA domain-like"/>
    <property type="match status" value="1"/>
</dbReference>
<reference evidence="3" key="1">
    <citation type="submission" date="2016-10" db="EMBL/GenBank/DDBJ databases">
        <authorList>
            <person name="Varghese N."/>
            <person name="Submissions S."/>
        </authorList>
    </citation>
    <scope>NUCLEOTIDE SEQUENCE [LARGE SCALE GENOMIC DNA]</scope>
    <source>
        <strain evidence="3">CGMCC 4.3568</strain>
    </source>
</reference>
<dbReference type="STRING" id="490629.SAMN05216266_10991"/>
<dbReference type="Gene3D" id="2.30.130.40">
    <property type="entry name" value="LON domain-like"/>
    <property type="match status" value="1"/>
</dbReference>
<dbReference type="PROSITE" id="PS51787">
    <property type="entry name" value="LON_N"/>
    <property type="match status" value="1"/>
</dbReference>
<gene>
    <name evidence="2" type="ORF">SAMN05216266_10991</name>
</gene>
<dbReference type="Proteomes" id="UP000243799">
    <property type="component" value="Unassembled WGS sequence"/>
</dbReference>
<dbReference type="InterPro" id="IPR046336">
    <property type="entry name" value="Lon_prtase_N_sf"/>
</dbReference>
<dbReference type="PANTHER" id="PTHR46732:SF8">
    <property type="entry name" value="ATP-DEPENDENT PROTEASE LA (LON) DOMAIN PROTEIN"/>
    <property type="match status" value="1"/>
</dbReference>
<keyword evidence="3" id="KW-1185">Reference proteome</keyword>
<evidence type="ECO:0000259" key="1">
    <source>
        <dbReference type="PROSITE" id="PS51787"/>
    </source>
</evidence>
<dbReference type="EMBL" id="FOKG01000009">
    <property type="protein sequence ID" value="SFB36673.1"/>
    <property type="molecule type" value="Genomic_DNA"/>
</dbReference>
<accession>A0A1I1AK09</accession>
<evidence type="ECO:0000313" key="3">
    <source>
        <dbReference type="Proteomes" id="UP000243799"/>
    </source>
</evidence>
<feature type="domain" description="Lon N-terminal" evidence="1">
    <location>
        <begin position="1"/>
        <end position="189"/>
    </location>
</feature>
<dbReference type="AlphaFoldDB" id="A0A1I1AK09"/>
<evidence type="ECO:0000313" key="2">
    <source>
        <dbReference type="EMBL" id="SFB36673.1"/>
    </source>
</evidence>
<sequence length="215" mass="24149">MPGAHLPLHIFEPRYRQLIVDLMNEVLPDRQFGIIAIRTSMVREVEGPQDLFDVGCSAELREAERLPDGRFDIVTTGRRPFRLLDVATTTAPYLMGTVEWLNDTPLPTGAEEATERLSAVARSAHRQYCDSAWERDDWNTPPHDTPVEDLAYLLAADCLLPLADQQRLLEERQPLRRLRLACRLLTREAGFLSTLRAVPVPPADQGALSTPASLN</sequence>
<proteinExistence type="predicted"/>
<dbReference type="Pfam" id="PF02190">
    <property type="entry name" value="LON_substr_bdg"/>
    <property type="match status" value="1"/>
</dbReference>
<dbReference type="PANTHER" id="PTHR46732">
    <property type="entry name" value="ATP-DEPENDENT PROTEASE LA (LON) DOMAIN PROTEIN"/>
    <property type="match status" value="1"/>
</dbReference>
<name>A0A1I1AK09_9PSEU</name>
<protein>
    <recommendedName>
        <fullName evidence="1">Lon N-terminal domain-containing protein</fullName>
    </recommendedName>
</protein>
<dbReference type="SMART" id="SM00464">
    <property type="entry name" value="LON"/>
    <property type="match status" value="1"/>
</dbReference>
<dbReference type="InterPro" id="IPR003111">
    <property type="entry name" value="Lon_prtase_N"/>
</dbReference>
<dbReference type="InterPro" id="IPR015947">
    <property type="entry name" value="PUA-like_sf"/>
</dbReference>
<organism evidence="2 3">
    <name type="scientific">Amycolatopsis marina</name>
    <dbReference type="NCBI Taxonomy" id="490629"/>
    <lineage>
        <taxon>Bacteria</taxon>
        <taxon>Bacillati</taxon>
        <taxon>Actinomycetota</taxon>
        <taxon>Actinomycetes</taxon>
        <taxon>Pseudonocardiales</taxon>
        <taxon>Pseudonocardiaceae</taxon>
        <taxon>Amycolatopsis</taxon>
    </lineage>
</organism>